<dbReference type="PANTHER" id="PTHR43004:SF19">
    <property type="entry name" value="BINDING MONOOXYGENASE, PUTATIVE (JCVI)-RELATED"/>
    <property type="match status" value="1"/>
</dbReference>
<gene>
    <name evidence="5" type="ORF">ENI96_08135</name>
</gene>
<comment type="cofactor">
    <cofactor evidence="1">
        <name>FAD</name>
        <dbReference type="ChEBI" id="CHEBI:57692"/>
    </cofactor>
</comment>
<evidence type="ECO:0000256" key="1">
    <source>
        <dbReference type="ARBA" id="ARBA00001974"/>
    </source>
</evidence>
<dbReference type="PRINTS" id="PR00420">
    <property type="entry name" value="RNGMNOXGNASE"/>
</dbReference>
<keyword evidence="2" id="KW-0285">Flavoprotein</keyword>
<organism evidence="5">
    <name type="scientific">Sedimenticola thiotaurini</name>
    <dbReference type="NCBI Taxonomy" id="1543721"/>
    <lineage>
        <taxon>Bacteria</taxon>
        <taxon>Pseudomonadati</taxon>
        <taxon>Pseudomonadota</taxon>
        <taxon>Gammaproteobacteria</taxon>
        <taxon>Chromatiales</taxon>
        <taxon>Sedimenticolaceae</taxon>
        <taxon>Sedimenticola</taxon>
    </lineage>
</organism>
<dbReference type="Gene3D" id="3.50.50.60">
    <property type="entry name" value="FAD/NAD(P)-binding domain"/>
    <property type="match status" value="1"/>
</dbReference>
<dbReference type="NCBIfam" id="NF006002">
    <property type="entry name" value="PRK08132.1"/>
    <property type="match status" value="1"/>
</dbReference>
<dbReference type="InterPro" id="IPR050641">
    <property type="entry name" value="RIFMO-like"/>
</dbReference>
<dbReference type="Gene3D" id="3.30.70.2450">
    <property type="match status" value="1"/>
</dbReference>
<feature type="domain" description="FAD-binding" evidence="4">
    <location>
        <begin position="28"/>
        <end position="360"/>
    </location>
</feature>
<dbReference type="Gene3D" id="3.40.30.120">
    <property type="match status" value="1"/>
</dbReference>
<reference evidence="5" key="1">
    <citation type="journal article" date="2020" name="mSystems">
        <title>Genome- and Community-Level Interaction Insights into Carbon Utilization and Element Cycling Functions of Hydrothermarchaeota in Hydrothermal Sediment.</title>
        <authorList>
            <person name="Zhou Z."/>
            <person name="Liu Y."/>
            <person name="Xu W."/>
            <person name="Pan J."/>
            <person name="Luo Z.H."/>
            <person name="Li M."/>
        </authorList>
    </citation>
    <scope>NUCLEOTIDE SEQUENCE [LARGE SCALE GENOMIC DNA]</scope>
    <source>
        <strain evidence="5">HyVt-443</strain>
    </source>
</reference>
<dbReference type="AlphaFoldDB" id="A0A831RKM3"/>
<evidence type="ECO:0000256" key="2">
    <source>
        <dbReference type="ARBA" id="ARBA00022630"/>
    </source>
</evidence>
<keyword evidence="3" id="KW-0274">FAD</keyword>
<dbReference type="InterPro" id="IPR002938">
    <property type="entry name" value="FAD-bd"/>
</dbReference>
<dbReference type="SUPFAM" id="SSF51905">
    <property type="entry name" value="FAD/NAD(P)-binding domain"/>
    <property type="match status" value="1"/>
</dbReference>
<dbReference type="InterPro" id="IPR036188">
    <property type="entry name" value="FAD/NAD-bd_sf"/>
</dbReference>
<dbReference type="Pfam" id="PF01494">
    <property type="entry name" value="FAD_binding_3"/>
    <property type="match status" value="1"/>
</dbReference>
<proteinExistence type="predicted"/>
<dbReference type="Proteomes" id="UP000886251">
    <property type="component" value="Unassembled WGS sequence"/>
</dbReference>
<comment type="caution">
    <text evidence="5">The sequence shown here is derived from an EMBL/GenBank/DDBJ whole genome shotgun (WGS) entry which is preliminary data.</text>
</comment>
<evidence type="ECO:0000259" key="4">
    <source>
        <dbReference type="Pfam" id="PF01494"/>
    </source>
</evidence>
<evidence type="ECO:0000256" key="3">
    <source>
        <dbReference type="ARBA" id="ARBA00022827"/>
    </source>
</evidence>
<dbReference type="EMBL" id="DRKP01000093">
    <property type="protein sequence ID" value="HEB96385.1"/>
    <property type="molecule type" value="Genomic_DNA"/>
</dbReference>
<dbReference type="PANTHER" id="PTHR43004">
    <property type="entry name" value="TRK SYSTEM POTASSIUM UPTAKE PROTEIN"/>
    <property type="match status" value="1"/>
</dbReference>
<sequence>MQTHVNPVYDYRRPPELDSAEPVHHPLVVVGAGPVGMVAGLDAASHGIPCLILDDNDTVSVGSRAVCYAKRALEILDRLGCGQRMVDKGITWNLGRVFYRDEEIYRFDLLPETGHERPAFINLQQYYFEEYLVDRIGEVKGLDLRWKNRVTAVGQDDRRVRLTVATPDGDYRLTCDHLIVCDGANSSIRRMLGLESRGQVFQDRFLIADVVMENDWPPERWFWFDPPFHGGQSTLLHRQADNLWRIDFQLGWDADPEEEKRPERVLPRLRAMLGEEAEFQLEWTSVYTFQCRRMERFRHGRIFFAGDAAHQVSPFGARGANSGIQDTDNLLWKLRLVTSGAAPDTLLDSYDSERVPAADENILHSTRSTSFISPGSGPARLFRDATLLLSKRCPFARTLVNSGRLSLPAVYRDSPLNTPDEDPFDSPVEPGAPACDAPVAGPGGEQWFLRILGNGGFNILYFAGAALSVDEERWLGQLRQGPVPLRILVAGLRADGQLPDGMERLDDREGLLSRRLDATPGSLYLFRPDQHLAARWRHPDSSKVLQALDRALARERTTP</sequence>
<dbReference type="GO" id="GO:0071949">
    <property type="term" value="F:FAD binding"/>
    <property type="evidence" value="ECO:0007669"/>
    <property type="project" value="InterPro"/>
</dbReference>
<accession>A0A831RKM3</accession>
<name>A0A831RKM3_9GAMM</name>
<protein>
    <submittedName>
        <fullName evidence="5">FAD-dependent oxidoreductase</fullName>
    </submittedName>
</protein>
<evidence type="ECO:0000313" key="5">
    <source>
        <dbReference type="EMBL" id="HEB96385.1"/>
    </source>
</evidence>
<dbReference type="GO" id="GO:0016709">
    <property type="term" value="F:oxidoreductase activity, acting on paired donors, with incorporation or reduction of molecular oxygen, NAD(P)H as one donor, and incorporation of one atom of oxygen"/>
    <property type="evidence" value="ECO:0007669"/>
    <property type="project" value="UniProtKB-ARBA"/>
</dbReference>